<organism evidence="1">
    <name type="scientific">Pantoea phage Survivor</name>
    <dbReference type="NCBI Taxonomy" id="3232176"/>
    <lineage>
        <taxon>Viruses</taxon>
        <taxon>Duplodnaviria</taxon>
        <taxon>Heunggongvirae</taxon>
        <taxon>Uroviricota</taxon>
        <taxon>Caudoviricetes</taxon>
    </lineage>
</organism>
<name>A0AAU8KZL6_9CAUD</name>
<sequence>MIKQDIPLYKLDLTGTSEFNHVKKQYGSRKDVAQSQIVIPPFGPFYQKSFKLTDVSGKPLVLGEDYEFYGIMNKLTAYTAKPVGLFVRILKDEITEWIWDYQVVGNFNKLTNEILNMLHSIYEDDRYVLWENIENKPLWFDPEIHLHDLTYEIFGFTDLARELTRVAHIQGTQKAASVLFLENFRDHIEFYCNSFRALLKGIIDNHANHKYDQHGVRKEHIGLGLVDNNFTATLEETLEGLRDDLFITPYNAALAVTAAAGRNDKLYPSGKLPLLRYGSDTFIPPTIAGSFEGLGGQSRNHCAVVESDGTLLILQHRNNGKYRGLYYVRCSNYRSQAAEYEFTAYQYTHPTATAQGANLDVVINGSNRYIMVVGDSVKNMWYWCETHNTLNPDRHILHRMTGEWVNEMATLPKSTWNSGWNKALVMADDTYRDYFMILQSYQIDDFVNNRRPAWGPFSKYQRGGINVNNAGYSINVIRNLSDALQRATVDFTHPVFGNSNDKFFTPWWPELEDNPVNGYNIKSLFARYNPPMREMWMFRTVHGMWRKNPSGTDYGFRIQITGNESSGTFENPNITGMYPVWRGKMTFSVDGTGIKVKIEPGPSNATLFEVNPYDRTTAAWKEYVANCHDTANIDGADSVGSADIGDGLLAYSDGYANGIFPSGYQIVQTEYGKGYDKILGIEPSKWYYKGILYFDEKNPLGLGASFIDQAWMTADTDNPNMSGLLSRQGNTKEVKWVYRRSGFANADWTHKAPTNVSNYNARAYRHYPHVSDVKEVDLGCNVIFNQTPPIPTGVNKISHYKRLFACSSESRLDGKLAQTVTDQTKANGDLKFVFETTVKVVDNVVKFTHERVVNIKRMLEVDLLAVFGPRGYTADDIKNTFVIATIFDNNDGLREMIMVQRHDGNKIYVAAQVGRVYPQGNTSTVNGGTHWDDARWEQISNVDDRLLDQNARNIPNVFRHINYNLPGAGKIATGMVASMPWKSRNDAGGITDNSTVTVMIRSDVSFLATYGDGRCNMVYEINTATNQIVSATSVDGGFWGSIIPTWIPIPFEGIVFSDFGIMDFEGSGLGGRPPRYDNVWQSITARIMRADRNQLGMTNIITPAYTVYFNAIKNVLLAGKMYDIDSTYIDILDQEPNPANKTFYVYVYYASGVAEYLISPTVRPESSTQSLIATVICGPTQIDRIIPYNRFSMNGVIISAKRQGSAILASSGTIDGVGDTSTILLDSDFIP</sequence>
<dbReference type="EMBL" id="PP885733">
    <property type="protein sequence ID" value="XCN28246.1"/>
    <property type="molecule type" value="Genomic_DNA"/>
</dbReference>
<accession>A0AAU8KZL6</accession>
<evidence type="ECO:0000313" key="1">
    <source>
        <dbReference type="EMBL" id="XCN28246.1"/>
    </source>
</evidence>
<reference evidence="1" key="1">
    <citation type="submission" date="2024-06" db="EMBL/GenBank/DDBJ databases">
        <authorList>
            <person name="Gannavaram S."/>
            <person name="Nemani S."/>
            <person name="Datta M."/>
            <person name="Picchiottino A."/>
            <person name="Mereddy A."/>
            <person name="Gannavaram N."/>
            <person name="Honeycutt C."/>
            <person name="Tran D."/>
            <person name="Choi K."/>
            <person name="Srinivasan K."/>
            <person name="Johnson A."/>
        </authorList>
    </citation>
    <scope>NUCLEOTIDE SEQUENCE</scope>
</reference>
<evidence type="ECO:0008006" key="2">
    <source>
        <dbReference type="Google" id="ProtNLM"/>
    </source>
</evidence>
<protein>
    <recommendedName>
        <fullName evidence="2">Virion structural protein</fullName>
    </recommendedName>
</protein>
<proteinExistence type="predicted"/>